<feature type="transmembrane region" description="Helical" evidence="5">
    <location>
        <begin position="130"/>
        <end position="151"/>
    </location>
</feature>
<dbReference type="AlphaFoldDB" id="E3MUI0"/>
<evidence type="ECO:0000256" key="4">
    <source>
        <dbReference type="ARBA" id="ARBA00023136"/>
    </source>
</evidence>
<dbReference type="PANTHER" id="PTHR46641:SF20">
    <property type="entry name" value="G-PROTEIN COUPLED RECEPTORS FAMILY 1 PROFILE DOMAIN-CONTAINING PROTEIN"/>
    <property type="match status" value="1"/>
</dbReference>
<organism evidence="8">
    <name type="scientific">Caenorhabditis remanei</name>
    <name type="common">Caenorhabditis vulgaris</name>
    <dbReference type="NCBI Taxonomy" id="31234"/>
    <lineage>
        <taxon>Eukaryota</taxon>
        <taxon>Metazoa</taxon>
        <taxon>Ecdysozoa</taxon>
        <taxon>Nematoda</taxon>
        <taxon>Chromadorea</taxon>
        <taxon>Rhabditida</taxon>
        <taxon>Rhabditina</taxon>
        <taxon>Rhabditomorpha</taxon>
        <taxon>Rhabditoidea</taxon>
        <taxon>Rhabditidae</taxon>
        <taxon>Peloderinae</taxon>
        <taxon>Caenorhabditis</taxon>
    </lineage>
</organism>
<feature type="transmembrane region" description="Helical" evidence="5">
    <location>
        <begin position="220"/>
        <end position="245"/>
    </location>
</feature>
<feature type="transmembrane region" description="Helical" evidence="5">
    <location>
        <begin position="305"/>
        <end position="330"/>
    </location>
</feature>
<evidence type="ECO:0000313" key="7">
    <source>
        <dbReference type="EMBL" id="EFP09666.1"/>
    </source>
</evidence>
<keyword evidence="3 5" id="KW-1133">Transmembrane helix</keyword>
<feature type="transmembrane region" description="Helical" evidence="5">
    <location>
        <begin position="172"/>
        <end position="192"/>
    </location>
</feature>
<accession>E3MUI0</accession>
<dbReference type="GO" id="GO:0004930">
    <property type="term" value="F:G protein-coupled receptor activity"/>
    <property type="evidence" value="ECO:0007669"/>
    <property type="project" value="InterPro"/>
</dbReference>
<keyword evidence="8" id="KW-1185">Reference proteome</keyword>
<sequence>MAMNSTIISLLSNTTLMDATDQPGYSGTAKDAMCTFPTNFAEVDYISTYIYLLAIPTICVLGAGAAVMCIVVFTRKQMRSSLNVYLAGLSVFDLILLSFSALIFSPLQGCVLQGHGDTTVCHFFWRSTPWTLPISNIAQCGSVWTCVAVTVDRFLAVNYPLHSKIWCTPRRAATILVAITIFSIVFKAPMFFELTNDDCGRLRTSFLRDNKYYKEYYVTFGYLIALLLIPWTIMIILNVFVVKAVHKAYKIRRSMQGGKNNQEEKDRRNSLRCTLMAIAMVLTFLVFNVVAAVNNLAETVFEVSLGFWSPIGNLLICLNSASNIVIYSLFGARFRQMCVLMLCGRQSRWMEWLKVGRYPPQSMVSDWDGRDGTTRKTSLDVSTALLSARRMTISNFITYPMSSRRWSKRSQSGAPHQPAARKDTVIYTSAQNRLSLQSTPS</sequence>
<evidence type="ECO:0000256" key="5">
    <source>
        <dbReference type="SAM" id="Phobius"/>
    </source>
</evidence>
<evidence type="ECO:0000259" key="6">
    <source>
        <dbReference type="PROSITE" id="PS50262"/>
    </source>
</evidence>
<dbReference type="FunCoup" id="E3MUI0">
    <property type="interactions" value="11"/>
</dbReference>
<dbReference type="PROSITE" id="PS50262">
    <property type="entry name" value="G_PROTEIN_RECEP_F1_2"/>
    <property type="match status" value="1"/>
</dbReference>
<comment type="subcellular location">
    <subcellularLocation>
        <location evidence="1">Membrane</location>
    </subcellularLocation>
</comment>
<proteinExistence type="predicted"/>
<feature type="domain" description="G-protein coupled receptors family 1 profile" evidence="6">
    <location>
        <begin position="64"/>
        <end position="327"/>
    </location>
</feature>
<dbReference type="InParanoid" id="E3MUI0"/>
<dbReference type="GO" id="GO:0016020">
    <property type="term" value="C:membrane"/>
    <property type="evidence" value="ECO:0007669"/>
    <property type="project" value="UniProtKB-SubCell"/>
</dbReference>
<dbReference type="SMART" id="SM01381">
    <property type="entry name" value="7TM_GPCR_Srsx"/>
    <property type="match status" value="1"/>
</dbReference>
<dbReference type="EMBL" id="DS268479">
    <property type="protein sequence ID" value="EFP09666.1"/>
    <property type="molecule type" value="Genomic_DNA"/>
</dbReference>
<feature type="transmembrane region" description="Helical" evidence="5">
    <location>
        <begin position="273"/>
        <end position="293"/>
    </location>
</feature>
<name>E3MUI0_CAERE</name>
<evidence type="ECO:0000313" key="8">
    <source>
        <dbReference type="Proteomes" id="UP000008281"/>
    </source>
</evidence>
<dbReference type="InterPro" id="IPR000276">
    <property type="entry name" value="GPCR_Rhodpsn"/>
</dbReference>
<keyword evidence="4 5" id="KW-0472">Membrane</keyword>
<dbReference type="PRINTS" id="PR00237">
    <property type="entry name" value="GPCRRHODOPSN"/>
</dbReference>
<dbReference type="Pfam" id="PF00001">
    <property type="entry name" value="7tm_1"/>
    <property type="match status" value="1"/>
</dbReference>
<feature type="transmembrane region" description="Helical" evidence="5">
    <location>
        <begin position="85"/>
        <end position="104"/>
    </location>
</feature>
<evidence type="ECO:0000256" key="3">
    <source>
        <dbReference type="ARBA" id="ARBA00022989"/>
    </source>
</evidence>
<dbReference type="HOGENOM" id="CLU_621494_0_0_1"/>
<dbReference type="OrthoDB" id="10011262at2759"/>
<dbReference type="InterPro" id="IPR017452">
    <property type="entry name" value="GPCR_Rhodpsn_7TM"/>
</dbReference>
<dbReference type="STRING" id="31234.E3MUI0"/>
<dbReference type="eggNOG" id="KOG3656">
    <property type="taxonomic scope" value="Eukaryota"/>
</dbReference>
<feature type="transmembrane region" description="Helical" evidence="5">
    <location>
        <begin position="49"/>
        <end position="73"/>
    </location>
</feature>
<reference evidence="7" key="1">
    <citation type="submission" date="2007-07" db="EMBL/GenBank/DDBJ databases">
        <title>PCAP assembly of the Caenorhabditis remanei genome.</title>
        <authorList>
            <consortium name="The Caenorhabditis remanei Sequencing Consortium"/>
            <person name="Wilson R.K."/>
        </authorList>
    </citation>
    <scope>NUCLEOTIDE SEQUENCE [LARGE SCALE GENOMIC DNA]</scope>
    <source>
        <strain evidence="7">PB4641</strain>
    </source>
</reference>
<evidence type="ECO:0000256" key="2">
    <source>
        <dbReference type="ARBA" id="ARBA00022692"/>
    </source>
</evidence>
<dbReference type="InterPro" id="IPR052954">
    <property type="entry name" value="GPCR-Ligand_Int"/>
</dbReference>
<protein>
    <recommendedName>
        <fullName evidence="6">G-protein coupled receptors family 1 profile domain-containing protein</fullName>
    </recommendedName>
</protein>
<gene>
    <name evidence="7" type="ORF">CRE_21950</name>
</gene>
<dbReference type="SUPFAM" id="SSF81321">
    <property type="entry name" value="Family A G protein-coupled receptor-like"/>
    <property type="match status" value="1"/>
</dbReference>
<evidence type="ECO:0000256" key="1">
    <source>
        <dbReference type="ARBA" id="ARBA00004370"/>
    </source>
</evidence>
<dbReference type="Proteomes" id="UP000008281">
    <property type="component" value="Unassembled WGS sequence"/>
</dbReference>
<dbReference type="Gene3D" id="1.20.1070.10">
    <property type="entry name" value="Rhodopsin 7-helix transmembrane proteins"/>
    <property type="match status" value="1"/>
</dbReference>
<dbReference type="CDD" id="cd14978">
    <property type="entry name" value="7tmA_FMRFamide_R-like"/>
    <property type="match status" value="1"/>
</dbReference>
<keyword evidence="2 5" id="KW-0812">Transmembrane</keyword>
<dbReference type="PANTHER" id="PTHR46641">
    <property type="entry name" value="FMRFAMIDE RECEPTOR-RELATED"/>
    <property type="match status" value="1"/>
</dbReference>